<feature type="transmembrane region" description="Helical" evidence="4">
    <location>
        <begin position="52"/>
        <end position="71"/>
    </location>
</feature>
<evidence type="ECO:0000256" key="1">
    <source>
        <dbReference type="ARBA" id="ARBA00004370"/>
    </source>
</evidence>
<dbReference type="GO" id="GO:0006646">
    <property type="term" value="P:phosphatidylethanolamine biosynthetic process"/>
    <property type="evidence" value="ECO:0007669"/>
    <property type="project" value="TreeGrafter"/>
</dbReference>
<evidence type="ECO:0000256" key="2">
    <source>
        <dbReference type="ARBA" id="ARBA00010441"/>
    </source>
</evidence>
<accession>A0A2H1WW92</accession>
<dbReference type="PIRSF" id="PIRSF015665">
    <property type="entry name" value="CHOPT"/>
    <property type="match status" value="1"/>
</dbReference>
<dbReference type="GO" id="GO:0005794">
    <property type="term" value="C:Golgi apparatus"/>
    <property type="evidence" value="ECO:0007669"/>
    <property type="project" value="TreeGrafter"/>
</dbReference>
<gene>
    <name evidence="5" type="ORF">SFRICE_025415</name>
</gene>
<feature type="transmembrane region" description="Helical" evidence="4">
    <location>
        <begin position="286"/>
        <end position="305"/>
    </location>
</feature>
<dbReference type="PANTHER" id="PTHR10414">
    <property type="entry name" value="ETHANOLAMINEPHOSPHOTRANSFERASE"/>
    <property type="match status" value="1"/>
</dbReference>
<keyword evidence="4" id="KW-1133">Transmembrane helix</keyword>
<proteinExistence type="inferred from homology"/>
<feature type="transmembrane region" description="Helical" evidence="4">
    <location>
        <begin position="405"/>
        <end position="426"/>
    </location>
</feature>
<evidence type="ECO:0000313" key="5">
    <source>
        <dbReference type="EMBL" id="SOQ57330.1"/>
    </source>
</evidence>
<dbReference type="InterPro" id="IPR048254">
    <property type="entry name" value="CDP_ALCOHOL_P_TRANSF_CS"/>
</dbReference>
<keyword evidence="4" id="KW-0812">Transmembrane</keyword>
<dbReference type="PANTHER" id="PTHR10414:SF71">
    <property type="entry name" value="FI05338P"/>
    <property type="match status" value="1"/>
</dbReference>
<dbReference type="InterPro" id="IPR014472">
    <property type="entry name" value="CHOPT"/>
</dbReference>
<sequence>MFDYKYLSKEEIKGFNKYKYSAIDTSPLSKYVMHPTWNTLVKFIPKSIAPNLITFAGFLCMVIAVVTLTVYDYDFYAVGGRPGVVGSGSEVPNWVFTMCGVLVFLAYNLGIKNHPMTSPALGEARGSVRLLLTKNHLLPTPAFRAGAPVYPLDSPQLQLLELRKDGIDGKQARRIGVSGPLGELFDHGLDSFIVFLVPYSLISVYGRDQEYSVSCFRGFLIVISVVMNFYVSHCEKYNTGVLYLPWSYDLSMWASALLFLFPGAYGPEFYKYYVFGDVTFTQALEALIHCMGFITTYPVAVYNVYLSNKNRTGKRYPILQATKPIWSMLVMTGATIYWALQSPNNVIEVYPRAFIFMFGTLFSNISCRLIIAEMSHSRCELLSWMTWPLLGGMVTSLYQPQLEAIILHLLSALFLFTHVHYGICVVRQICNHFKINCFTVPKEKRK</sequence>
<evidence type="ECO:0000256" key="3">
    <source>
        <dbReference type="ARBA" id="ARBA00023136"/>
    </source>
</evidence>
<reference evidence="5" key="1">
    <citation type="submission" date="2016-07" db="EMBL/GenBank/DDBJ databases">
        <authorList>
            <person name="Bretaudeau A."/>
        </authorList>
    </citation>
    <scope>NUCLEOTIDE SEQUENCE</scope>
    <source>
        <strain evidence="5">Rice</strain>
        <tissue evidence="5">Whole body</tissue>
    </source>
</reference>
<comment type="subcellular location">
    <subcellularLocation>
        <location evidence="1">Membrane</location>
    </subcellularLocation>
</comment>
<evidence type="ECO:0000256" key="4">
    <source>
        <dbReference type="SAM" id="Phobius"/>
    </source>
</evidence>
<dbReference type="InterPro" id="IPR043130">
    <property type="entry name" value="CDP-OH_PTrfase_TM_dom"/>
</dbReference>
<dbReference type="AlphaFoldDB" id="A0A2H1WW92"/>
<feature type="transmembrane region" description="Helical" evidence="4">
    <location>
        <begin position="325"/>
        <end position="341"/>
    </location>
</feature>
<dbReference type="Gene3D" id="1.20.120.1760">
    <property type="match status" value="2"/>
</dbReference>
<feature type="transmembrane region" description="Helical" evidence="4">
    <location>
        <begin position="353"/>
        <end position="372"/>
    </location>
</feature>
<comment type="similarity">
    <text evidence="2">Belongs to the CDP-alcohol phosphatidyltransferase class-I family.</text>
</comment>
<feature type="transmembrane region" description="Helical" evidence="4">
    <location>
        <begin position="211"/>
        <end position="231"/>
    </location>
</feature>
<protein>
    <submittedName>
        <fullName evidence="5">SFRICE_025415</fullName>
    </submittedName>
</protein>
<keyword evidence="3 4" id="KW-0472">Membrane</keyword>
<dbReference type="EMBL" id="ODYU01011532">
    <property type="protein sequence ID" value="SOQ57330.1"/>
    <property type="molecule type" value="Genomic_DNA"/>
</dbReference>
<name>A0A2H1WW92_SPOFR</name>
<organism evidence="5">
    <name type="scientific">Spodoptera frugiperda</name>
    <name type="common">Fall armyworm</name>
    <dbReference type="NCBI Taxonomy" id="7108"/>
    <lineage>
        <taxon>Eukaryota</taxon>
        <taxon>Metazoa</taxon>
        <taxon>Ecdysozoa</taxon>
        <taxon>Arthropoda</taxon>
        <taxon>Hexapoda</taxon>
        <taxon>Insecta</taxon>
        <taxon>Pterygota</taxon>
        <taxon>Neoptera</taxon>
        <taxon>Endopterygota</taxon>
        <taxon>Lepidoptera</taxon>
        <taxon>Glossata</taxon>
        <taxon>Ditrysia</taxon>
        <taxon>Noctuoidea</taxon>
        <taxon>Noctuidae</taxon>
        <taxon>Amphipyrinae</taxon>
        <taxon>Spodoptera</taxon>
    </lineage>
</organism>
<feature type="transmembrane region" description="Helical" evidence="4">
    <location>
        <begin position="91"/>
        <end position="109"/>
    </location>
</feature>
<dbReference type="PROSITE" id="PS00379">
    <property type="entry name" value="CDP_ALCOHOL_P_TRANSF"/>
    <property type="match status" value="1"/>
</dbReference>
<dbReference type="GO" id="GO:0005789">
    <property type="term" value="C:endoplasmic reticulum membrane"/>
    <property type="evidence" value="ECO:0007669"/>
    <property type="project" value="TreeGrafter"/>
</dbReference>
<dbReference type="GO" id="GO:0004307">
    <property type="term" value="F:ethanolaminephosphotransferase activity"/>
    <property type="evidence" value="ECO:0007669"/>
    <property type="project" value="TreeGrafter"/>
</dbReference>
<feature type="transmembrane region" description="Helical" evidence="4">
    <location>
        <begin position="243"/>
        <end position="266"/>
    </location>
</feature>